<dbReference type="InterPro" id="IPR023562">
    <property type="entry name" value="ClpP/TepA"/>
</dbReference>
<dbReference type="Gene3D" id="3.90.226.10">
    <property type="entry name" value="2-enoyl-CoA Hydratase, Chain A, domain 1"/>
    <property type="match status" value="1"/>
</dbReference>
<dbReference type="AlphaFoldDB" id="A0A1N6E947"/>
<dbReference type="PANTHER" id="PTHR10381:SF70">
    <property type="entry name" value="ATP-DEPENDENT CLP PROTEASE PROTEOLYTIC SUBUNIT"/>
    <property type="match status" value="1"/>
</dbReference>
<organism evidence="4 5">
    <name type="scientific">Vreelandella aquamarina</name>
    <dbReference type="NCBI Taxonomy" id="77097"/>
    <lineage>
        <taxon>Bacteria</taxon>
        <taxon>Pseudomonadati</taxon>
        <taxon>Pseudomonadota</taxon>
        <taxon>Gammaproteobacteria</taxon>
        <taxon>Oceanospirillales</taxon>
        <taxon>Halomonadaceae</taxon>
        <taxon>Vreelandella</taxon>
    </lineage>
</organism>
<dbReference type="CDD" id="cd07016">
    <property type="entry name" value="S14_ClpP_1"/>
    <property type="match status" value="1"/>
</dbReference>
<gene>
    <name evidence="4" type="ORF">SAMN05878438_3597</name>
</gene>
<evidence type="ECO:0000256" key="1">
    <source>
        <dbReference type="ARBA" id="ARBA00022670"/>
    </source>
</evidence>
<dbReference type="PANTHER" id="PTHR10381">
    <property type="entry name" value="ATP-DEPENDENT CLP PROTEASE PROTEOLYTIC SUBUNIT"/>
    <property type="match status" value="1"/>
</dbReference>
<dbReference type="Pfam" id="PF00574">
    <property type="entry name" value="CLP_protease"/>
    <property type="match status" value="1"/>
</dbReference>
<proteinExistence type="predicted"/>
<dbReference type="GO" id="GO:0006515">
    <property type="term" value="P:protein quality control for misfolded or incompletely synthesized proteins"/>
    <property type="evidence" value="ECO:0007669"/>
    <property type="project" value="TreeGrafter"/>
</dbReference>
<name>A0A1N6E947_9GAMM</name>
<dbReference type="RefSeq" id="WP_083602232.1">
    <property type="nucleotide sequence ID" value="NZ_BJOI01000040.1"/>
</dbReference>
<evidence type="ECO:0000313" key="4">
    <source>
        <dbReference type="EMBL" id="SIN79575.1"/>
    </source>
</evidence>
<dbReference type="EMBL" id="FSQX01000001">
    <property type="protein sequence ID" value="SIN79575.1"/>
    <property type="molecule type" value="Genomic_DNA"/>
</dbReference>
<dbReference type="GO" id="GO:0004176">
    <property type="term" value="F:ATP-dependent peptidase activity"/>
    <property type="evidence" value="ECO:0007669"/>
    <property type="project" value="TreeGrafter"/>
</dbReference>
<dbReference type="GO" id="GO:0051117">
    <property type="term" value="F:ATPase binding"/>
    <property type="evidence" value="ECO:0007669"/>
    <property type="project" value="TreeGrafter"/>
</dbReference>
<keyword evidence="1 4" id="KW-0645">Protease</keyword>
<dbReference type="SUPFAM" id="SSF52096">
    <property type="entry name" value="ClpP/crotonase"/>
    <property type="match status" value="1"/>
</dbReference>
<sequence length="236" mass="26222">MPMPKLLQLFLDNVNRPRDFKVAVEGDEAEIYLYDAIGDWYGVSAAQFVQELRGLDVATIHLRMNCPGGDVFEGRAMATALAQVKAKTICHIEGLAASAATYVAGACDEVEITPGGFFMIHEAWTLTMGNKRDHQKQIDLLAKVDDSILADYEKRTGASREQLAAWMEAETWFTAEEAKENGFVDAITDTDRKTNRAAWNLAAYANAPAALTKPPAVEDHYNREQAERRLALLERQ</sequence>
<dbReference type="NCBIfam" id="NF045542">
    <property type="entry name" value="Clp_rel_HeadMat"/>
    <property type="match status" value="1"/>
</dbReference>
<keyword evidence="3" id="KW-0720">Serine protease</keyword>
<dbReference type="InterPro" id="IPR029045">
    <property type="entry name" value="ClpP/crotonase-like_dom_sf"/>
</dbReference>
<evidence type="ECO:0000256" key="2">
    <source>
        <dbReference type="ARBA" id="ARBA00022801"/>
    </source>
</evidence>
<dbReference type="GO" id="GO:0009368">
    <property type="term" value="C:endopeptidase Clp complex"/>
    <property type="evidence" value="ECO:0007669"/>
    <property type="project" value="TreeGrafter"/>
</dbReference>
<dbReference type="GO" id="GO:0004252">
    <property type="term" value="F:serine-type endopeptidase activity"/>
    <property type="evidence" value="ECO:0007669"/>
    <property type="project" value="TreeGrafter"/>
</dbReference>
<evidence type="ECO:0000256" key="3">
    <source>
        <dbReference type="ARBA" id="ARBA00022825"/>
    </source>
</evidence>
<dbReference type="GeneID" id="97277460"/>
<protein>
    <submittedName>
        <fullName evidence="4">ATP-dependent protease ClpP, protease subunit</fullName>
    </submittedName>
</protein>
<evidence type="ECO:0000313" key="5">
    <source>
        <dbReference type="Proteomes" id="UP000185024"/>
    </source>
</evidence>
<accession>A0A1N6E947</accession>
<dbReference type="Proteomes" id="UP000185024">
    <property type="component" value="Unassembled WGS sequence"/>
</dbReference>
<reference evidence="4 5" key="1">
    <citation type="submission" date="2016-11" db="EMBL/GenBank/DDBJ databases">
        <authorList>
            <person name="Jaros S."/>
            <person name="Januszkiewicz K."/>
            <person name="Wedrychowicz H."/>
        </authorList>
    </citation>
    <scope>NUCLEOTIDE SEQUENCE [LARGE SCALE GENOMIC DNA]</scope>
    <source>
        <strain evidence="4 5">ACAM 239</strain>
    </source>
</reference>
<keyword evidence="2" id="KW-0378">Hydrolase</keyword>